<accession>A0AC60PCF5</accession>
<dbReference type="Proteomes" id="UP000805193">
    <property type="component" value="Unassembled WGS sequence"/>
</dbReference>
<name>A0AC60PCF5_IXOPE</name>
<keyword evidence="2" id="KW-1185">Reference proteome</keyword>
<evidence type="ECO:0000313" key="2">
    <source>
        <dbReference type="Proteomes" id="UP000805193"/>
    </source>
</evidence>
<evidence type="ECO:0000313" key="1">
    <source>
        <dbReference type="EMBL" id="KAG0417400.1"/>
    </source>
</evidence>
<proteinExistence type="predicted"/>
<gene>
    <name evidence="1" type="ORF">HPB47_005642</name>
</gene>
<protein>
    <submittedName>
        <fullName evidence="1">Uncharacterized protein</fullName>
    </submittedName>
</protein>
<sequence>MTSPCTFFYGKLVLVTGGGGGIGRCVSQALASEGARLMVADISLEAAEATLQCLPGDAGHHAIRVDVGSSESVNAMFEDIKETCQQPATIVVHCAGVGPALCPLVSLEEESLDKGMCINLKGTFLVTQAAARAMIAGKATECAIVNLASMAAKAFVPGTSVYSAAKAGVVALTQVAAAELAAHGIRVNAVLPEVVDTPMADREYTAQQLASMVARQPLGRLCRPEEVAETVKFLCGPGSSCTSGVCVDVTYCFYKQY</sequence>
<dbReference type="EMBL" id="JABSTQ010010847">
    <property type="protein sequence ID" value="KAG0417400.1"/>
    <property type="molecule type" value="Genomic_DNA"/>
</dbReference>
<reference evidence="1 2" key="1">
    <citation type="journal article" date="2020" name="Cell">
        <title>Large-Scale Comparative Analyses of Tick Genomes Elucidate Their Genetic Diversity and Vector Capacities.</title>
        <authorList>
            <consortium name="Tick Genome and Microbiome Consortium (TIGMIC)"/>
            <person name="Jia N."/>
            <person name="Wang J."/>
            <person name="Shi W."/>
            <person name="Du L."/>
            <person name="Sun Y."/>
            <person name="Zhan W."/>
            <person name="Jiang J.F."/>
            <person name="Wang Q."/>
            <person name="Zhang B."/>
            <person name="Ji P."/>
            <person name="Bell-Sakyi L."/>
            <person name="Cui X.M."/>
            <person name="Yuan T.T."/>
            <person name="Jiang B.G."/>
            <person name="Yang W.F."/>
            <person name="Lam T.T."/>
            <person name="Chang Q.C."/>
            <person name="Ding S.J."/>
            <person name="Wang X.J."/>
            <person name="Zhu J.G."/>
            <person name="Ruan X.D."/>
            <person name="Zhao L."/>
            <person name="Wei J.T."/>
            <person name="Ye R.Z."/>
            <person name="Que T.C."/>
            <person name="Du C.H."/>
            <person name="Zhou Y.H."/>
            <person name="Cheng J.X."/>
            <person name="Dai P.F."/>
            <person name="Guo W.B."/>
            <person name="Han X.H."/>
            <person name="Huang E.J."/>
            <person name="Li L.F."/>
            <person name="Wei W."/>
            <person name="Gao Y.C."/>
            <person name="Liu J.Z."/>
            <person name="Shao H.Z."/>
            <person name="Wang X."/>
            <person name="Wang C.C."/>
            <person name="Yang T.C."/>
            <person name="Huo Q.B."/>
            <person name="Li W."/>
            <person name="Chen H.Y."/>
            <person name="Chen S.E."/>
            <person name="Zhou L.G."/>
            <person name="Ni X.B."/>
            <person name="Tian J.H."/>
            <person name="Sheng Y."/>
            <person name="Liu T."/>
            <person name="Pan Y.S."/>
            <person name="Xia L.Y."/>
            <person name="Li J."/>
            <person name="Zhao F."/>
            <person name="Cao W.C."/>
        </authorList>
    </citation>
    <scope>NUCLEOTIDE SEQUENCE [LARGE SCALE GENOMIC DNA]</scope>
    <source>
        <strain evidence="1">Iper-2018</strain>
    </source>
</reference>
<comment type="caution">
    <text evidence="1">The sequence shown here is derived from an EMBL/GenBank/DDBJ whole genome shotgun (WGS) entry which is preliminary data.</text>
</comment>
<organism evidence="1 2">
    <name type="scientific">Ixodes persulcatus</name>
    <name type="common">Taiga tick</name>
    <dbReference type="NCBI Taxonomy" id="34615"/>
    <lineage>
        <taxon>Eukaryota</taxon>
        <taxon>Metazoa</taxon>
        <taxon>Ecdysozoa</taxon>
        <taxon>Arthropoda</taxon>
        <taxon>Chelicerata</taxon>
        <taxon>Arachnida</taxon>
        <taxon>Acari</taxon>
        <taxon>Parasitiformes</taxon>
        <taxon>Ixodida</taxon>
        <taxon>Ixodoidea</taxon>
        <taxon>Ixodidae</taxon>
        <taxon>Ixodinae</taxon>
        <taxon>Ixodes</taxon>
    </lineage>
</organism>